<sequence length="247" mass="27616">MIWPGQGVCHSLWSGHEGGRAICNLYNLTTNQQAIRDFVRITHDVAGNLEADLDVYPDRPAPVVRQTKDGRELSRMIWGMPTPPQFLKTPDAPDTGITNIRNTESPHWRRWLGPENRCVIPATAFSEYGQTPDPVTKRKPLCWFALDEMQPLFVFAGICTTWHGTRGSGRTPRPGEHKLFGFLTTEPNAVVKRVHPKAMPVILTTAEEIEVWLNADWKEAKALQRALADAGLVRLARGYATMPGQLG</sequence>
<comment type="caution">
    <text evidence="9">The sequence shown here is derived from an EMBL/GenBank/DDBJ whole genome shotgun (WGS) entry which is preliminary data.</text>
</comment>
<keyword evidence="4 8" id="KW-0378">Hydrolase</keyword>
<dbReference type="Pfam" id="PF02586">
    <property type="entry name" value="SRAP"/>
    <property type="match status" value="1"/>
</dbReference>
<keyword evidence="10" id="KW-1185">Reference proteome</keyword>
<reference evidence="10" key="1">
    <citation type="journal article" date="2019" name="Int. J. Syst. Evol. Microbiol.">
        <title>The Global Catalogue of Microorganisms (GCM) 10K type strain sequencing project: providing services to taxonomists for standard genome sequencing and annotation.</title>
        <authorList>
            <consortium name="The Broad Institute Genomics Platform"/>
            <consortium name="The Broad Institute Genome Sequencing Center for Infectious Disease"/>
            <person name="Wu L."/>
            <person name="Ma J."/>
        </authorList>
    </citation>
    <scope>NUCLEOTIDE SEQUENCE [LARGE SCALE GENOMIC DNA]</scope>
    <source>
        <strain evidence="10">CCM 8875</strain>
    </source>
</reference>
<evidence type="ECO:0000256" key="3">
    <source>
        <dbReference type="ARBA" id="ARBA00022763"/>
    </source>
</evidence>
<dbReference type="RefSeq" id="WP_242679505.1">
    <property type="nucleotide sequence ID" value="NZ_CBCSAJ010000041.1"/>
</dbReference>
<evidence type="ECO:0000256" key="5">
    <source>
        <dbReference type="ARBA" id="ARBA00023124"/>
    </source>
</evidence>
<evidence type="ECO:0000256" key="8">
    <source>
        <dbReference type="RuleBase" id="RU364100"/>
    </source>
</evidence>
<dbReference type="InterPro" id="IPR036590">
    <property type="entry name" value="SRAP-like"/>
</dbReference>
<dbReference type="GO" id="GO:0016787">
    <property type="term" value="F:hydrolase activity"/>
    <property type="evidence" value="ECO:0007669"/>
    <property type="project" value="UniProtKB-KW"/>
</dbReference>
<evidence type="ECO:0000313" key="9">
    <source>
        <dbReference type="EMBL" id="MFD1483241.1"/>
    </source>
</evidence>
<organism evidence="9 10">
    <name type="scientific">Paracoccus nototheniae</name>
    <dbReference type="NCBI Taxonomy" id="2489002"/>
    <lineage>
        <taxon>Bacteria</taxon>
        <taxon>Pseudomonadati</taxon>
        <taxon>Pseudomonadota</taxon>
        <taxon>Alphaproteobacteria</taxon>
        <taxon>Rhodobacterales</taxon>
        <taxon>Paracoccaceae</taxon>
        <taxon>Paracoccus</taxon>
    </lineage>
</organism>
<dbReference type="Gene3D" id="3.90.1680.20">
    <property type="match status" value="2"/>
</dbReference>
<comment type="similarity">
    <text evidence="1 8">Belongs to the SOS response-associated peptidase family.</text>
</comment>
<accession>A0ABW4E277</accession>
<keyword evidence="2 8" id="KW-0645">Protease</keyword>
<keyword evidence="7" id="KW-0456">Lyase</keyword>
<protein>
    <recommendedName>
        <fullName evidence="8">Abasic site processing protein</fullName>
        <ecNumber evidence="8">3.4.-.-</ecNumber>
    </recommendedName>
</protein>
<dbReference type="Proteomes" id="UP001597302">
    <property type="component" value="Unassembled WGS sequence"/>
</dbReference>
<name>A0ABW4E277_9RHOB</name>
<evidence type="ECO:0000256" key="4">
    <source>
        <dbReference type="ARBA" id="ARBA00022801"/>
    </source>
</evidence>
<evidence type="ECO:0000256" key="2">
    <source>
        <dbReference type="ARBA" id="ARBA00022670"/>
    </source>
</evidence>
<evidence type="ECO:0000313" key="10">
    <source>
        <dbReference type="Proteomes" id="UP001597302"/>
    </source>
</evidence>
<dbReference type="SUPFAM" id="SSF143081">
    <property type="entry name" value="BB1717-like"/>
    <property type="match status" value="1"/>
</dbReference>
<dbReference type="PANTHER" id="PTHR13604:SF0">
    <property type="entry name" value="ABASIC SITE PROCESSING PROTEIN HMCES"/>
    <property type="match status" value="1"/>
</dbReference>
<evidence type="ECO:0000256" key="1">
    <source>
        <dbReference type="ARBA" id="ARBA00008136"/>
    </source>
</evidence>
<gene>
    <name evidence="9" type="ORF">ACFQ5P_18260</name>
</gene>
<evidence type="ECO:0000256" key="7">
    <source>
        <dbReference type="ARBA" id="ARBA00023239"/>
    </source>
</evidence>
<keyword evidence="3" id="KW-0227">DNA damage</keyword>
<dbReference type="InterPro" id="IPR003738">
    <property type="entry name" value="SRAP"/>
</dbReference>
<keyword evidence="5" id="KW-0190">Covalent protein-DNA linkage</keyword>
<keyword evidence="6" id="KW-0238">DNA-binding</keyword>
<evidence type="ECO:0000256" key="6">
    <source>
        <dbReference type="ARBA" id="ARBA00023125"/>
    </source>
</evidence>
<dbReference type="EC" id="3.4.-.-" evidence="8"/>
<dbReference type="EMBL" id="JBHTOQ010000045">
    <property type="protein sequence ID" value="MFD1483241.1"/>
    <property type="molecule type" value="Genomic_DNA"/>
</dbReference>
<proteinExistence type="inferred from homology"/>
<dbReference type="PANTHER" id="PTHR13604">
    <property type="entry name" value="DC12-RELATED"/>
    <property type="match status" value="1"/>
</dbReference>